<feature type="transmembrane region" description="Helical" evidence="1">
    <location>
        <begin position="60"/>
        <end position="79"/>
    </location>
</feature>
<accession>A0A6C0IUY0</accession>
<keyword evidence="1" id="KW-0812">Transmembrane</keyword>
<protein>
    <submittedName>
        <fullName evidence="2">Uncharacterized protein</fullName>
    </submittedName>
</protein>
<keyword evidence="1" id="KW-1133">Transmembrane helix</keyword>
<feature type="transmembrane region" description="Helical" evidence="1">
    <location>
        <begin position="85"/>
        <end position="106"/>
    </location>
</feature>
<feature type="transmembrane region" description="Helical" evidence="1">
    <location>
        <begin position="30"/>
        <end position="48"/>
    </location>
</feature>
<organism evidence="2">
    <name type="scientific">viral metagenome</name>
    <dbReference type="NCBI Taxonomy" id="1070528"/>
    <lineage>
        <taxon>unclassified sequences</taxon>
        <taxon>metagenomes</taxon>
        <taxon>organismal metagenomes</taxon>
    </lineage>
</organism>
<evidence type="ECO:0000256" key="1">
    <source>
        <dbReference type="SAM" id="Phobius"/>
    </source>
</evidence>
<dbReference type="AlphaFoldDB" id="A0A6C0IUY0"/>
<dbReference type="EMBL" id="MN740243">
    <property type="protein sequence ID" value="QHT95627.1"/>
    <property type="molecule type" value="Genomic_DNA"/>
</dbReference>
<evidence type="ECO:0000313" key="2">
    <source>
        <dbReference type="EMBL" id="QHT95627.1"/>
    </source>
</evidence>
<name>A0A6C0IUY0_9ZZZZ</name>
<keyword evidence="1" id="KW-0472">Membrane</keyword>
<sequence>MVSKTFGFQRPDNYPEVCNFLLLDTTNDTFNLPLGTNMLTFTFAYLAYGMQVNDVVKQNAFTYLFFLILLGLDTLWNYSYSCYSAGQLVFSAILGMFGGFIWGGILNSSKAKHLLYFSALSGKDVCSRPSKQTFKCEVYKNGKKIATKMSK</sequence>
<reference evidence="2" key="1">
    <citation type="journal article" date="2020" name="Nature">
        <title>Giant virus diversity and host interactions through global metagenomics.</title>
        <authorList>
            <person name="Schulz F."/>
            <person name="Roux S."/>
            <person name="Paez-Espino D."/>
            <person name="Jungbluth S."/>
            <person name="Walsh D.A."/>
            <person name="Denef V.J."/>
            <person name="McMahon K.D."/>
            <person name="Konstantinidis K.T."/>
            <person name="Eloe-Fadrosh E.A."/>
            <person name="Kyrpides N.C."/>
            <person name="Woyke T."/>
        </authorList>
    </citation>
    <scope>NUCLEOTIDE SEQUENCE</scope>
    <source>
        <strain evidence="2">GVMAG-M-3300024261-8</strain>
    </source>
</reference>
<proteinExistence type="predicted"/>